<dbReference type="Proteomes" id="UP001168821">
    <property type="component" value="Unassembled WGS sequence"/>
</dbReference>
<dbReference type="GO" id="GO:0019367">
    <property type="term" value="P:fatty acid elongation, saturated fatty acid"/>
    <property type="evidence" value="ECO:0007669"/>
    <property type="project" value="TreeGrafter"/>
</dbReference>
<dbReference type="PANTHER" id="PTHR11157">
    <property type="entry name" value="FATTY ACID ACYL TRANSFERASE-RELATED"/>
    <property type="match status" value="1"/>
</dbReference>
<keyword evidence="4 10" id="KW-0812">Transmembrane</keyword>
<evidence type="ECO:0000256" key="2">
    <source>
        <dbReference type="ARBA" id="ARBA00022516"/>
    </source>
</evidence>
<keyword evidence="9 10" id="KW-0275">Fatty acid biosynthesis</keyword>
<dbReference type="AlphaFoldDB" id="A0AA38ISD2"/>
<dbReference type="GO" id="GO:0042761">
    <property type="term" value="P:very long-chain fatty acid biosynthetic process"/>
    <property type="evidence" value="ECO:0007669"/>
    <property type="project" value="TreeGrafter"/>
</dbReference>
<feature type="transmembrane region" description="Helical" evidence="10">
    <location>
        <begin position="108"/>
        <end position="126"/>
    </location>
</feature>
<evidence type="ECO:0000313" key="11">
    <source>
        <dbReference type="EMBL" id="KAJ3660586.1"/>
    </source>
</evidence>
<protein>
    <recommendedName>
        <fullName evidence="10">Elongation of very long chain fatty acids protein</fullName>
        <ecNumber evidence="10">2.3.1.199</ecNumber>
    </recommendedName>
    <alternativeName>
        <fullName evidence="10">Very-long-chain 3-oxoacyl-CoA synthase</fullName>
    </alternativeName>
</protein>
<dbReference type="GO" id="GO:0009922">
    <property type="term" value="F:fatty acid elongase activity"/>
    <property type="evidence" value="ECO:0007669"/>
    <property type="project" value="UniProtKB-EC"/>
</dbReference>
<feature type="transmembrane region" description="Helical" evidence="10">
    <location>
        <begin position="68"/>
        <end position="88"/>
    </location>
</feature>
<comment type="catalytic activity">
    <reaction evidence="10">
        <text>a very-long-chain acyl-CoA + malonyl-CoA + H(+) = a very-long-chain 3-oxoacyl-CoA + CO2 + CoA</text>
        <dbReference type="Rhea" id="RHEA:32727"/>
        <dbReference type="ChEBI" id="CHEBI:15378"/>
        <dbReference type="ChEBI" id="CHEBI:16526"/>
        <dbReference type="ChEBI" id="CHEBI:57287"/>
        <dbReference type="ChEBI" id="CHEBI:57384"/>
        <dbReference type="ChEBI" id="CHEBI:90725"/>
        <dbReference type="ChEBI" id="CHEBI:90736"/>
        <dbReference type="EC" id="2.3.1.199"/>
    </reaction>
</comment>
<comment type="subcellular location">
    <subcellularLocation>
        <location evidence="1">Membrane</location>
        <topology evidence="1">Multi-pass membrane protein</topology>
    </subcellularLocation>
</comment>
<evidence type="ECO:0000256" key="5">
    <source>
        <dbReference type="ARBA" id="ARBA00022832"/>
    </source>
</evidence>
<feature type="transmembrane region" description="Helical" evidence="10">
    <location>
        <begin position="200"/>
        <end position="217"/>
    </location>
</feature>
<keyword evidence="12" id="KW-1185">Reference proteome</keyword>
<evidence type="ECO:0000256" key="9">
    <source>
        <dbReference type="ARBA" id="ARBA00023160"/>
    </source>
</evidence>
<keyword evidence="2 10" id="KW-0444">Lipid biosynthesis</keyword>
<evidence type="ECO:0000313" key="12">
    <source>
        <dbReference type="Proteomes" id="UP001168821"/>
    </source>
</evidence>
<feature type="transmembrane region" description="Helical" evidence="10">
    <location>
        <begin position="28"/>
        <end position="47"/>
    </location>
</feature>
<evidence type="ECO:0000256" key="3">
    <source>
        <dbReference type="ARBA" id="ARBA00022679"/>
    </source>
</evidence>
<dbReference type="EMBL" id="JALNTZ010000002">
    <property type="protein sequence ID" value="KAJ3660586.1"/>
    <property type="molecule type" value="Genomic_DNA"/>
</dbReference>
<dbReference type="GO" id="GO:0034625">
    <property type="term" value="P:fatty acid elongation, monounsaturated fatty acid"/>
    <property type="evidence" value="ECO:0007669"/>
    <property type="project" value="TreeGrafter"/>
</dbReference>
<sequence length="260" mass="30870">MAILLEKLISGYREFLTWGDQRVAHLPLMWSPIPLLIILAAYVFFVFEIGPHIMQHREPFNIKIVIMVYNVLQIILNGIGFVMTMYWLPEVNVLCTPLTKPDLAFTHYLYFLLKGMDLFDTVFFVLRKKYSHISFLHLYHHIIMLVGSWVTCKYFPGGQLFVVGMLNTFVHVVMYIYYFLMSWDPTYKNIMWWKRYLTQLQIMQHCMVFFAFLAAILNPNCTYPRGVLLVYLPGNVLMIYLFVDFYAKTYPKRVLEAKQH</sequence>
<comment type="caution">
    <text evidence="11">The sequence shown here is derived from an EMBL/GenBank/DDBJ whole genome shotgun (WGS) entry which is preliminary data.</text>
</comment>
<comment type="similarity">
    <text evidence="10">Belongs to the ELO family.</text>
</comment>
<dbReference type="GO" id="GO:0030148">
    <property type="term" value="P:sphingolipid biosynthetic process"/>
    <property type="evidence" value="ECO:0007669"/>
    <property type="project" value="TreeGrafter"/>
</dbReference>
<name>A0AA38ISD2_9CUCU</name>
<keyword evidence="3 10" id="KW-0808">Transferase</keyword>
<keyword evidence="6 10" id="KW-1133">Transmembrane helix</keyword>
<organism evidence="11 12">
    <name type="scientific">Zophobas morio</name>
    <dbReference type="NCBI Taxonomy" id="2755281"/>
    <lineage>
        <taxon>Eukaryota</taxon>
        <taxon>Metazoa</taxon>
        <taxon>Ecdysozoa</taxon>
        <taxon>Arthropoda</taxon>
        <taxon>Hexapoda</taxon>
        <taxon>Insecta</taxon>
        <taxon>Pterygota</taxon>
        <taxon>Neoptera</taxon>
        <taxon>Endopterygota</taxon>
        <taxon>Coleoptera</taxon>
        <taxon>Polyphaga</taxon>
        <taxon>Cucujiformia</taxon>
        <taxon>Tenebrionidae</taxon>
        <taxon>Zophobas</taxon>
    </lineage>
</organism>
<dbReference type="InterPro" id="IPR002076">
    <property type="entry name" value="ELO_fam"/>
</dbReference>
<keyword evidence="5 10" id="KW-0276">Fatty acid metabolism</keyword>
<dbReference type="GO" id="GO:0034626">
    <property type="term" value="P:fatty acid elongation, polyunsaturated fatty acid"/>
    <property type="evidence" value="ECO:0007669"/>
    <property type="project" value="TreeGrafter"/>
</dbReference>
<evidence type="ECO:0000256" key="1">
    <source>
        <dbReference type="ARBA" id="ARBA00004141"/>
    </source>
</evidence>
<evidence type="ECO:0000256" key="10">
    <source>
        <dbReference type="RuleBase" id="RU361115"/>
    </source>
</evidence>
<evidence type="ECO:0000256" key="8">
    <source>
        <dbReference type="ARBA" id="ARBA00023136"/>
    </source>
</evidence>
<proteinExistence type="inferred from homology"/>
<dbReference type="PANTHER" id="PTHR11157:SF21">
    <property type="entry name" value="ELONGATION OF VERY LONG CHAIN FATTY ACIDS PROTEIN"/>
    <property type="match status" value="1"/>
</dbReference>
<feature type="transmembrane region" description="Helical" evidence="10">
    <location>
        <begin position="223"/>
        <end position="243"/>
    </location>
</feature>
<dbReference type="EC" id="2.3.1.199" evidence="10"/>
<feature type="transmembrane region" description="Helical" evidence="10">
    <location>
        <begin position="162"/>
        <end position="180"/>
    </location>
</feature>
<gene>
    <name evidence="11" type="ORF">Zmor_005028</name>
</gene>
<evidence type="ECO:0000256" key="6">
    <source>
        <dbReference type="ARBA" id="ARBA00022989"/>
    </source>
</evidence>
<dbReference type="GO" id="GO:0005789">
    <property type="term" value="C:endoplasmic reticulum membrane"/>
    <property type="evidence" value="ECO:0007669"/>
    <property type="project" value="TreeGrafter"/>
</dbReference>
<reference evidence="11" key="1">
    <citation type="journal article" date="2023" name="G3 (Bethesda)">
        <title>Whole genome assemblies of Zophobas morio and Tenebrio molitor.</title>
        <authorList>
            <person name="Kaur S."/>
            <person name="Stinson S.A."/>
            <person name="diCenzo G.C."/>
        </authorList>
    </citation>
    <scope>NUCLEOTIDE SEQUENCE</scope>
    <source>
        <strain evidence="11">QUZm001</strain>
    </source>
</reference>
<keyword evidence="7 10" id="KW-0443">Lipid metabolism</keyword>
<accession>A0AA38ISD2</accession>
<evidence type="ECO:0000256" key="7">
    <source>
        <dbReference type="ARBA" id="ARBA00023098"/>
    </source>
</evidence>
<dbReference type="Pfam" id="PF01151">
    <property type="entry name" value="ELO"/>
    <property type="match status" value="1"/>
</dbReference>
<feature type="transmembrane region" description="Helical" evidence="10">
    <location>
        <begin position="138"/>
        <end position="156"/>
    </location>
</feature>
<evidence type="ECO:0000256" key="4">
    <source>
        <dbReference type="ARBA" id="ARBA00022692"/>
    </source>
</evidence>
<keyword evidence="8 10" id="KW-0472">Membrane</keyword>